<dbReference type="NCBIfam" id="TIGR00209">
    <property type="entry name" value="galT_1"/>
    <property type="match status" value="1"/>
</dbReference>
<dbReference type="GO" id="GO:0008270">
    <property type="term" value="F:zinc ion binding"/>
    <property type="evidence" value="ECO:0007669"/>
    <property type="project" value="InterPro"/>
</dbReference>
<dbReference type="Pfam" id="PF01087">
    <property type="entry name" value="GalP_UDP_transf"/>
    <property type="match status" value="1"/>
</dbReference>
<feature type="binding site" evidence="6">
    <location>
        <position position="151"/>
    </location>
    <ligand>
        <name>Zn(2+)</name>
        <dbReference type="ChEBI" id="CHEBI:29105"/>
    </ligand>
</feature>
<dbReference type="InterPro" id="IPR053177">
    <property type="entry name" value="ADP-glucose_phosphorylase"/>
</dbReference>
<keyword evidence="2 8" id="KW-0548">Nucleotidyltransferase</keyword>
<dbReference type="PIRSF" id="PIRSF000808">
    <property type="entry name" value="GalT"/>
    <property type="match status" value="1"/>
</dbReference>
<dbReference type="InterPro" id="IPR005849">
    <property type="entry name" value="GalP_Utransf_N"/>
</dbReference>
<dbReference type="InterPro" id="IPR036265">
    <property type="entry name" value="HIT-like_sf"/>
</dbReference>
<accession>A0A2M7RJF6</accession>
<evidence type="ECO:0000256" key="4">
    <source>
        <dbReference type="NCBIfam" id="TIGR00209"/>
    </source>
</evidence>
<evidence type="ECO:0000256" key="3">
    <source>
        <dbReference type="ARBA" id="ARBA00023277"/>
    </source>
</evidence>
<evidence type="ECO:0000256" key="6">
    <source>
        <dbReference type="PIRSR" id="PIRSR000808-3"/>
    </source>
</evidence>
<evidence type="ECO:0000256" key="5">
    <source>
        <dbReference type="PIRSR" id="PIRSR000808-1"/>
    </source>
</evidence>
<comment type="caution">
    <text evidence="8">The sequence shown here is derived from an EMBL/GenBank/DDBJ whole genome shotgun (WGS) entry which is preliminary data.</text>
</comment>
<gene>
    <name evidence="8" type="primary">galT</name>
    <name evidence="8" type="ORF">COY66_02490</name>
</gene>
<dbReference type="SUPFAM" id="SSF54197">
    <property type="entry name" value="HIT-like"/>
    <property type="match status" value="2"/>
</dbReference>
<dbReference type="InterPro" id="IPR001937">
    <property type="entry name" value="GalP_UDPtransf1"/>
</dbReference>
<dbReference type="Proteomes" id="UP000230779">
    <property type="component" value="Unassembled WGS sequence"/>
</dbReference>
<feature type="domain" description="Galactose-1-phosphate uridyl transferase N-terminal" evidence="7">
    <location>
        <begin position="9"/>
        <end position="163"/>
    </location>
</feature>
<dbReference type="EC" id="2.7.7.12" evidence="4"/>
<evidence type="ECO:0000313" key="8">
    <source>
        <dbReference type="EMBL" id="PIY96885.1"/>
    </source>
</evidence>
<protein>
    <recommendedName>
        <fullName evidence="4">Galactose-1-phosphate uridylyltransferase</fullName>
        <ecNumber evidence="4">2.7.7.12</ecNumber>
    </recommendedName>
</protein>
<dbReference type="PANTHER" id="PTHR42763:SF2">
    <property type="entry name" value="ADP-GLUCOSE PHOSPHORYLASE"/>
    <property type="match status" value="1"/>
</dbReference>
<evidence type="ECO:0000259" key="7">
    <source>
        <dbReference type="Pfam" id="PF01087"/>
    </source>
</evidence>
<organism evidence="8 9">
    <name type="scientific">Candidatus Kerfeldbacteria bacterium CG_4_10_14_0_8_um_filter_42_10</name>
    <dbReference type="NCBI Taxonomy" id="2014248"/>
    <lineage>
        <taxon>Bacteria</taxon>
        <taxon>Candidatus Kerfeldiibacteriota</taxon>
    </lineage>
</organism>
<dbReference type="GO" id="GO:0006012">
    <property type="term" value="P:galactose metabolic process"/>
    <property type="evidence" value="ECO:0007669"/>
    <property type="project" value="UniProtKB-UniRule"/>
</dbReference>
<feature type="active site" description="Tele-UMP-histidine intermediate" evidence="5">
    <location>
        <position position="153"/>
    </location>
</feature>
<evidence type="ECO:0000256" key="1">
    <source>
        <dbReference type="ARBA" id="ARBA00022679"/>
    </source>
</evidence>
<evidence type="ECO:0000313" key="9">
    <source>
        <dbReference type="Proteomes" id="UP000230779"/>
    </source>
</evidence>
<dbReference type="AlphaFoldDB" id="A0A2M7RJF6"/>
<keyword evidence="1 8" id="KW-0808">Transferase</keyword>
<dbReference type="Gene3D" id="3.30.428.10">
    <property type="entry name" value="HIT-like"/>
    <property type="match status" value="2"/>
</dbReference>
<feature type="binding site" evidence="6">
    <location>
        <position position="100"/>
    </location>
    <ligand>
        <name>Zn(2+)</name>
        <dbReference type="ChEBI" id="CHEBI:29105"/>
    </ligand>
</feature>
<feature type="binding site" evidence="6">
    <location>
        <position position="45"/>
    </location>
    <ligand>
        <name>Zn(2+)</name>
        <dbReference type="ChEBI" id="CHEBI:29105"/>
    </ligand>
</feature>
<dbReference type="EMBL" id="PFMD01000025">
    <property type="protein sequence ID" value="PIY96885.1"/>
    <property type="molecule type" value="Genomic_DNA"/>
</dbReference>
<keyword evidence="6" id="KW-0479">Metal-binding</keyword>
<keyword evidence="6" id="KW-0862">Zinc</keyword>
<proteinExistence type="predicted"/>
<name>A0A2M7RJF6_9BACT</name>
<reference evidence="8 9" key="1">
    <citation type="submission" date="2017-09" db="EMBL/GenBank/DDBJ databases">
        <title>Depth-based differentiation of microbial function through sediment-hosted aquifers and enrichment of novel symbionts in the deep terrestrial subsurface.</title>
        <authorList>
            <person name="Probst A.J."/>
            <person name="Ladd B."/>
            <person name="Jarett J.K."/>
            <person name="Geller-Mcgrath D.E."/>
            <person name="Sieber C.M."/>
            <person name="Emerson J.B."/>
            <person name="Anantharaman K."/>
            <person name="Thomas B.C."/>
            <person name="Malmstrom R."/>
            <person name="Stieglmeier M."/>
            <person name="Klingl A."/>
            <person name="Woyke T."/>
            <person name="Ryan C.M."/>
            <person name="Banfield J.F."/>
        </authorList>
    </citation>
    <scope>NUCLEOTIDE SEQUENCE [LARGE SCALE GENOMIC DNA]</scope>
    <source>
        <strain evidence="8">CG_4_10_14_0_8_um_filter_42_10</strain>
    </source>
</reference>
<feature type="binding site" evidence="6">
    <location>
        <position position="48"/>
    </location>
    <ligand>
        <name>Zn(2+)</name>
        <dbReference type="ChEBI" id="CHEBI:29105"/>
    </ligand>
</feature>
<dbReference type="PANTHER" id="PTHR42763">
    <property type="entry name" value="ADP-GLUCOSE PHOSPHORYLASE"/>
    <property type="match status" value="1"/>
</dbReference>
<dbReference type="GO" id="GO:0008108">
    <property type="term" value="F:UDP-glucose:hexose-1-phosphate uridylyltransferase activity"/>
    <property type="evidence" value="ECO:0007669"/>
    <property type="project" value="UniProtKB-UniRule"/>
</dbReference>
<keyword evidence="3" id="KW-0119">Carbohydrate metabolism</keyword>
<sequence length="314" mass="36237">MASRTKSEIRKDYIQDKYVIIAPQRGKRPHDFEQIVSKVTETKKCVFCPENVEQDLIIRKYDGQGKKWSLITLKNKFPAVTTDNSDAYGVQEVIIETPDHATELEHLSVQQIKKMLDVYAERTYEIAKDKKIEYILIFKNNGGRAGASVAHAHSQIFATSFLPPHLIDKSQRAQRYKLETGSCVYCDVIERERTGPRFVWEDEHVIVFTPYASIHNYEVWIMPKRHLDNVMVLNNAEKLSFATALKSVLQKIEKLNLPYNYYFHQVINDNDQHLYMKITPRGSVWAGVEIGSGIIINPISPEEAAEFYRNGDKK</sequence>
<comment type="cofactor">
    <cofactor evidence="6">
        <name>Zn(2+)</name>
        <dbReference type="ChEBI" id="CHEBI:29105"/>
    </cofactor>
    <text evidence="6">Binds 1 zinc ion per subunit.</text>
</comment>
<evidence type="ECO:0000256" key="2">
    <source>
        <dbReference type="ARBA" id="ARBA00022695"/>
    </source>
</evidence>